<reference evidence="2 3" key="1">
    <citation type="submission" date="2007-10" db="EMBL/GenBank/DDBJ databases">
        <authorList>
            <person name="Wagner-Dobler I."/>
            <person name="Ferriera S."/>
            <person name="Johnson J."/>
            <person name="Kravitz S."/>
            <person name="Beeson K."/>
            <person name="Sutton G."/>
            <person name="Rogers Y.-H."/>
            <person name="Friedman R."/>
            <person name="Frazier M."/>
            <person name="Venter J.C."/>
        </authorList>
    </citation>
    <scope>NUCLEOTIDE SEQUENCE [LARGE SCALE GENOMIC DNA]</scope>
    <source>
        <strain evidence="2 3">DFL-43</strain>
    </source>
</reference>
<dbReference type="Pfam" id="PF09836">
    <property type="entry name" value="DUF2063"/>
    <property type="match status" value="1"/>
</dbReference>
<dbReference type="InterPro" id="IPR018640">
    <property type="entry name" value="DUF2063"/>
</dbReference>
<dbReference type="RefSeq" id="WP_007198894.1">
    <property type="nucleotide sequence ID" value="NZ_CM002917.1"/>
</dbReference>
<keyword evidence="3" id="KW-1185">Reference proteome</keyword>
<reference evidence="2 3" key="2">
    <citation type="submission" date="2012-06" db="EMBL/GenBank/DDBJ databases">
        <authorList>
            <person name="Fiebig A."/>
        </authorList>
    </citation>
    <scope>NUCLEOTIDE SEQUENCE [LARGE SCALE GENOMIC DNA]</scope>
    <source>
        <strain evidence="2 3">DFL-43</strain>
    </source>
</reference>
<dbReference type="Gene3D" id="1.10.150.690">
    <property type="entry name" value="DUF2063"/>
    <property type="match status" value="1"/>
</dbReference>
<accession>A9D1K9</accession>
<sequence length="268" mass="28944">MPPNEILPETGQPAFGAALLDPDLPLPHGVVGPRGKAATKRFAVYRNNVTVSLVNALADIFPAVARLVGEDFFRSMARLYMSHEPPQSARLFEYGHGFAAFLEHFEPVSKLPYLPDVARLERSWLDAYHAADAEPLAPEALAAVAPEDLGSLCFTPHPATRTVNSRFAAVSIFSASRSNKPLDQIKPLTPEAGLVTRPLDEVQIRLLPPGAAPFFEALIAGRTLGEAAEQTVEQNPSFDLPSALTAMLESGAFTKCQPEGQPTRKDIP</sequence>
<dbReference type="OrthoDB" id="4146344at2"/>
<dbReference type="STRING" id="411684.HPDFL43_15692"/>
<dbReference type="EMBL" id="ABIA03000004">
    <property type="protein sequence ID" value="EDQ34454.1"/>
    <property type="molecule type" value="Genomic_DNA"/>
</dbReference>
<feature type="domain" description="Putative DNA-binding" evidence="1">
    <location>
        <begin position="12"/>
        <end position="102"/>
    </location>
</feature>
<protein>
    <submittedName>
        <fullName evidence="2">Uncharacterized protein conserved in bacteria (DUF2063)</fullName>
    </submittedName>
</protein>
<evidence type="ECO:0000259" key="1">
    <source>
        <dbReference type="Pfam" id="PF09836"/>
    </source>
</evidence>
<name>A9D1K9_HOEPD</name>
<organism evidence="2 3">
    <name type="scientific">Hoeflea phototrophica (strain DSM 17068 / NCIMB 14078 / DFL-43)</name>
    <dbReference type="NCBI Taxonomy" id="411684"/>
    <lineage>
        <taxon>Bacteria</taxon>
        <taxon>Pseudomonadati</taxon>
        <taxon>Pseudomonadota</taxon>
        <taxon>Alphaproteobacteria</taxon>
        <taxon>Hyphomicrobiales</taxon>
        <taxon>Rhizobiaceae</taxon>
        <taxon>Hoeflea</taxon>
    </lineage>
</organism>
<dbReference type="HOGENOM" id="CLU_086594_0_1_5"/>
<dbReference type="InterPro" id="IPR044922">
    <property type="entry name" value="DUF2063_N_sf"/>
</dbReference>
<evidence type="ECO:0000313" key="2">
    <source>
        <dbReference type="EMBL" id="EDQ34454.1"/>
    </source>
</evidence>
<dbReference type="eggNOG" id="COG3219">
    <property type="taxonomic scope" value="Bacteria"/>
</dbReference>
<proteinExistence type="predicted"/>
<comment type="caution">
    <text evidence="2">The sequence shown here is derived from an EMBL/GenBank/DDBJ whole genome shotgun (WGS) entry which is preliminary data.</text>
</comment>
<gene>
    <name evidence="2" type="ORF">HPDFL43_15692</name>
</gene>
<dbReference type="Proteomes" id="UP000004291">
    <property type="component" value="Chromosome"/>
</dbReference>
<dbReference type="AlphaFoldDB" id="A9D1K9"/>
<evidence type="ECO:0000313" key="3">
    <source>
        <dbReference type="Proteomes" id="UP000004291"/>
    </source>
</evidence>